<evidence type="ECO:0000313" key="3">
    <source>
        <dbReference type="Proteomes" id="UP000298493"/>
    </source>
</evidence>
<sequence length="212" mass="22813">MFGLKSLAKVGLGQRNALVLTARLALGSGGTLLSQFCSLSPQKKHEDYIRTLEVNAADVDTEHSPRLVASLDTGADHSLISREIVKKLNLRQQDIAQGDPGSTTLTNKKFRLPSSFCLCNWSDRLFGKKNAKTGPHTSVTPGTVKLSSQEDAKSKAIIKEAEQAAAAHFDEQRRKGDTERKVHKADKMKEENSGNQAGASGTGGTAADKVKK</sequence>
<keyword evidence="3" id="KW-1185">Reference proteome</keyword>
<accession>A0A4Z1NU36</accession>
<comment type="caution">
    <text evidence="2">The sequence shown here is derived from an EMBL/GenBank/DDBJ whole genome shotgun (WGS) entry which is preliminary data.</text>
</comment>
<feature type="region of interest" description="Disordered" evidence="1">
    <location>
        <begin position="163"/>
        <end position="212"/>
    </location>
</feature>
<organism evidence="2 3">
    <name type="scientific">Venturia nashicola</name>
    <dbReference type="NCBI Taxonomy" id="86259"/>
    <lineage>
        <taxon>Eukaryota</taxon>
        <taxon>Fungi</taxon>
        <taxon>Dikarya</taxon>
        <taxon>Ascomycota</taxon>
        <taxon>Pezizomycotina</taxon>
        <taxon>Dothideomycetes</taxon>
        <taxon>Pleosporomycetidae</taxon>
        <taxon>Venturiales</taxon>
        <taxon>Venturiaceae</taxon>
        <taxon>Venturia</taxon>
    </lineage>
</organism>
<dbReference type="EMBL" id="SNSC02000017">
    <property type="protein sequence ID" value="TID16885.1"/>
    <property type="molecule type" value="Genomic_DNA"/>
</dbReference>
<name>A0A4Z1NU36_9PEZI</name>
<dbReference type="Proteomes" id="UP000298493">
    <property type="component" value="Unassembled WGS sequence"/>
</dbReference>
<evidence type="ECO:0008006" key="4">
    <source>
        <dbReference type="Google" id="ProtNLM"/>
    </source>
</evidence>
<dbReference type="AlphaFoldDB" id="A0A4Z1NU36"/>
<protein>
    <recommendedName>
        <fullName evidence="4">Peptidase A2 domain-containing protein</fullName>
    </recommendedName>
</protein>
<reference evidence="2 3" key="1">
    <citation type="submission" date="2019-04" db="EMBL/GenBank/DDBJ databases">
        <title>High contiguity whole genome sequence and gene annotation resource for two Venturia nashicola isolates.</title>
        <authorList>
            <person name="Prokchorchik M."/>
            <person name="Won K."/>
            <person name="Lee Y."/>
            <person name="Choi E.D."/>
            <person name="Segonzac C."/>
            <person name="Sohn K.H."/>
        </authorList>
    </citation>
    <scope>NUCLEOTIDE SEQUENCE [LARGE SCALE GENOMIC DNA]</scope>
    <source>
        <strain evidence="2 3">PRI2</strain>
    </source>
</reference>
<evidence type="ECO:0000256" key="1">
    <source>
        <dbReference type="SAM" id="MobiDB-lite"/>
    </source>
</evidence>
<feature type="compositionally biased region" description="Basic and acidic residues" evidence="1">
    <location>
        <begin position="163"/>
        <end position="192"/>
    </location>
</feature>
<gene>
    <name evidence="2" type="ORF">E6O75_ATG09651</name>
</gene>
<proteinExistence type="predicted"/>
<evidence type="ECO:0000313" key="2">
    <source>
        <dbReference type="EMBL" id="TID16885.1"/>
    </source>
</evidence>